<keyword evidence="4" id="KW-1185">Reference proteome</keyword>
<feature type="chain" id="PRO_5036470849" evidence="2">
    <location>
        <begin position="19"/>
        <end position="1037"/>
    </location>
</feature>
<comment type="caution">
    <text evidence="3">The sequence shown here is derived from an EMBL/GenBank/DDBJ whole genome shotgun (WGS) entry which is preliminary data.</text>
</comment>
<organism evidence="3 4">
    <name type="scientific">Trichonephila inaurata madagascariensis</name>
    <dbReference type="NCBI Taxonomy" id="2747483"/>
    <lineage>
        <taxon>Eukaryota</taxon>
        <taxon>Metazoa</taxon>
        <taxon>Ecdysozoa</taxon>
        <taxon>Arthropoda</taxon>
        <taxon>Chelicerata</taxon>
        <taxon>Arachnida</taxon>
        <taxon>Araneae</taxon>
        <taxon>Araneomorphae</taxon>
        <taxon>Entelegynae</taxon>
        <taxon>Araneoidea</taxon>
        <taxon>Nephilidae</taxon>
        <taxon>Trichonephila</taxon>
        <taxon>Trichonephila inaurata</taxon>
    </lineage>
</organism>
<proteinExistence type="predicted"/>
<dbReference type="OrthoDB" id="6431230at2759"/>
<sequence>MMFSELLIIFVCVHLSSCIQSDVPAEDLIQTSPFTSSSVISVVNSESETVKIPLGDSSTLPTILDSSDLNQNDFVTTSVPNGRSVAKISWNPVSSAVSTEALTKNTNDESTHPSQSLSNSLQTDAAVYQTTQSIYDNLDHGENELDSDVSKNTLKTTLNPDVLSLHKFDANSTENSTDNPFSVGTNSLLSGSDEELISIKSSSLPLSEYYTETPTGSLTTLIHDYTANTTIVDSSIKSTSTSVTEISNSALFTEGKDISSPLHESYVSSSKSFETTTEISEKHTFEDLVTEVKNTKDVIVETESISHLNDLKPTMSSSSELFDGKNFQQNSTIESFPTVTTLHPTIKEQGFGLDIHTTYTETSKVLEAKTTSFSEQPETSTLSSTSGLENTIADKSITEMFTAKHSDTLPPDTSPNIGISISSTPILHIDSLSENFSEANIPKNNYATTTAEAIFTHSNSTSHLNVSTYTENKTFTPSAYDLAKDTETETVHGGIIHSSTASIFTESEISVEGTTIISSLPEVTEIKKTSPSTISLTSDNISSYTHTTSPKTDSLDVQGISIATDIEKDVSQFSTKSVTSYTESPTITHSSFSILMHTTGMSSSIDSNMITERTQKATDISHEQNFPTTTASYLSSTILGNSEDPNSLDIVLTTVSSTSVKSIHSEQNIISQTVSHPSSTTTDLTISRIDHPVSTFSSTEETTVSKTEGSKITDMVVTLLSDKYSSSTIPVSMATWTVPPETHREGKHIPFSSISTIDPTSRSSFRVVTTDNMPTVETTINETIHYKQLEFEDLNPLDRTDMITAIIQFPANSVNKTGMKFKLAKTHIWLNDVLTKEFQNWTKDPFEESEESINEKPFGNISIFYVMPTPETNASHITLTFIVYNAWKNETLPVHFVLGILNFYSKDLKESINASAAYFYHGLLTENYDLLSAMLEKYGIIIFTICLAVVGVTVLICVVIFYRRRTRQSVHYLADSKLQHNMQEAVGIDLTPATIILQDEKEEKGSKICDDEGWLVPITDVPLAEESNGPNVQDTKL</sequence>
<keyword evidence="2" id="KW-0732">Signal</keyword>
<dbReference type="EMBL" id="BMAV01004220">
    <property type="protein sequence ID" value="GFY44395.1"/>
    <property type="molecule type" value="Genomic_DNA"/>
</dbReference>
<feature type="signal peptide" evidence="2">
    <location>
        <begin position="1"/>
        <end position="18"/>
    </location>
</feature>
<dbReference type="AlphaFoldDB" id="A0A8X6X159"/>
<gene>
    <name evidence="3" type="primary">NCL1_37139</name>
    <name evidence="3" type="ORF">TNIN_108721</name>
</gene>
<keyword evidence="1" id="KW-0472">Membrane</keyword>
<keyword evidence="1" id="KW-1133">Transmembrane helix</keyword>
<dbReference type="Proteomes" id="UP000886998">
    <property type="component" value="Unassembled WGS sequence"/>
</dbReference>
<evidence type="ECO:0000313" key="4">
    <source>
        <dbReference type="Proteomes" id="UP000886998"/>
    </source>
</evidence>
<evidence type="ECO:0000313" key="3">
    <source>
        <dbReference type="EMBL" id="GFY44395.1"/>
    </source>
</evidence>
<evidence type="ECO:0000256" key="1">
    <source>
        <dbReference type="SAM" id="Phobius"/>
    </source>
</evidence>
<protein>
    <submittedName>
        <fullName evidence="3">Uncharacterized protein</fullName>
    </submittedName>
</protein>
<reference evidence="3" key="1">
    <citation type="submission" date="2020-08" db="EMBL/GenBank/DDBJ databases">
        <title>Multicomponent nature underlies the extraordinary mechanical properties of spider dragline silk.</title>
        <authorList>
            <person name="Kono N."/>
            <person name="Nakamura H."/>
            <person name="Mori M."/>
            <person name="Yoshida Y."/>
            <person name="Ohtoshi R."/>
            <person name="Malay A.D."/>
            <person name="Moran D.A.P."/>
            <person name="Tomita M."/>
            <person name="Numata K."/>
            <person name="Arakawa K."/>
        </authorList>
    </citation>
    <scope>NUCLEOTIDE SEQUENCE</scope>
</reference>
<accession>A0A8X6X159</accession>
<keyword evidence="1" id="KW-0812">Transmembrane</keyword>
<evidence type="ECO:0000256" key="2">
    <source>
        <dbReference type="SAM" id="SignalP"/>
    </source>
</evidence>
<feature type="transmembrane region" description="Helical" evidence="1">
    <location>
        <begin position="938"/>
        <end position="962"/>
    </location>
</feature>
<name>A0A8X6X159_9ARAC</name>